<evidence type="ECO:0000256" key="6">
    <source>
        <dbReference type="ARBA" id="ARBA00023136"/>
    </source>
</evidence>
<accession>A0A1G4I0Y7</accession>
<evidence type="ECO:0000256" key="7">
    <source>
        <dbReference type="ARBA" id="ARBA00023180"/>
    </source>
</evidence>
<feature type="signal peptide" evidence="10">
    <location>
        <begin position="1"/>
        <end position="21"/>
    </location>
</feature>
<dbReference type="RefSeq" id="XP_067076945.1">
    <property type="nucleotide sequence ID" value="XM_067220844.1"/>
</dbReference>
<evidence type="ECO:0000256" key="1">
    <source>
        <dbReference type="ARBA" id="ARBA00002523"/>
    </source>
</evidence>
<comment type="caution">
    <text evidence="13">The sequence shown here is derived from an EMBL/GenBank/DDBJ whole genome shotgun (WGS) entry which is preliminary data.</text>
</comment>
<sequence length="493" mass="52113">MHRALTGLACTIAALLQPAEAAAGDNTLEYHVFCKIYEGCIAGSKLTDTDPGAETADATKILVALNVSAADDKFYDQDFDSSDAKTSKDKNYTIYRTTWLEVVKKIRNAEAVAGNVKLPRVPQGPQREMVQRIEENALRTIQAAIDAAPKSKTAAEIDSELKEVLYGSGQASASTADGQTFHNTMTKACGDTGAGSEEPGLSLYNDLACLCGGGNTAIEGCAGSGVNLGGVTPFSSSATGPAAVGAVLAKCPKPPANQENAELLAAASRDFLHLLGSRNTATADNSPIYGKATQCSATNKEGCVNYKTKVQGNHLKIPWLDKLLAALADIKAHNKRSDAIRQLGRHATATMETALQQVKLAERTLTAATTQPPATAVTPALATNKRECEQHKNNKTTCENAGKCKWEPKDGKSETEGECKPKPGTDNTAAGTGTVDKKDGDKKDEVCTGTEEKDCDKNKCTWDKEKTQCKVKEGAAVISYVMKAPLLLALLLS</sequence>
<dbReference type="InterPro" id="IPR019609">
    <property type="entry name" value="Variant_surf_glycoprt_trypan_C"/>
</dbReference>
<reference evidence="13" key="1">
    <citation type="submission" date="2016-09" db="EMBL/GenBank/DDBJ databases">
        <authorList>
            <person name="Hebert L."/>
            <person name="Moumen B."/>
        </authorList>
    </citation>
    <scope>NUCLEOTIDE SEQUENCE [LARGE SCALE GENOMIC DNA]</scope>
    <source>
        <strain evidence="13">OVI</strain>
    </source>
</reference>
<evidence type="ECO:0000259" key="12">
    <source>
        <dbReference type="Pfam" id="PF13206"/>
    </source>
</evidence>
<dbReference type="Proteomes" id="UP000195570">
    <property type="component" value="Unassembled WGS sequence"/>
</dbReference>
<keyword evidence="4" id="KW-0336">GPI-anchor</keyword>
<evidence type="ECO:0000256" key="2">
    <source>
        <dbReference type="ARBA" id="ARBA00004609"/>
    </source>
</evidence>
<dbReference type="GO" id="GO:0098552">
    <property type="term" value="C:side of membrane"/>
    <property type="evidence" value="ECO:0007669"/>
    <property type="project" value="UniProtKB-KW"/>
</dbReference>
<keyword evidence="5 10" id="KW-0732">Signal</keyword>
<evidence type="ECO:0000256" key="9">
    <source>
        <dbReference type="SAM" id="MobiDB-lite"/>
    </source>
</evidence>
<feature type="domain" description="Trypanosome variant surface glycoprotein B-type N-terminal" evidence="12">
    <location>
        <begin position="10"/>
        <end position="343"/>
    </location>
</feature>
<feature type="chain" id="PRO_5009235081" evidence="10">
    <location>
        <begin position="22"/>
        <end position="493"/>
    </location>
</feature>
<feature type="compositionally biased region" description="Basic and acidic residues" evidence="9">
    <location>
        <begin position="402"/>
        <end position="423"/>
    </location>
</feature>
<gene>
    <name evidence="13" type="ORF">TEOVI_000016400</name>
</gene>
<comment type="function">
    <text evidence="1">VSG forms a coat on the surface of the parasite. The trypanosome evades the immune response of the host by expressing a series of antigenically distinct VSGs from an estimated 1000 VSG genes.</text>
</comment>
<keyword evidence="8" id="KW-0449">Lipoprotein</keyword>
<evidence type="ECO:0000256" key="3">
    <source>
        <dbReference type="ARBA" id="ARBA00022475"/>
    </source>
</evidence>
<keyword evidence="7" id="KW-0325">Glycoprotein</keyword>
<evidence type="ECO:0000256" key="8">
    <source>
        <dbReference type="ARBA" id="ARBA00023288"/>
    </source>
</evidence>
<feature type="region of interest" description="Disordered" evidence="9">
    <location>
        <begin position="399"/>
        <end position="456"/>
    </location>
</feature>
<dbReference type="AlphaFoldDB" id="A0A1G4I0Y7"/>
<evidence type="ECO:0000313" key="13">
    <source>
        <dbReference type="EMBL" id="SCU65334.1"/>
    </source>
</evidence>
<evidence type="ECO:0000256" key="10">
    <source>
        <dbReference type="SAM" id="SignalP"/>
    </source>
</evidence>
<dbReference type="GO" id="GO:0005886">
    <property type="term" value="C:plasma membrane"/>
    <property type="evidence" value="ECO:0007669"/>
    <property type="project" value="UniProtKB-SubCell"/>
</dbReference>
<feature type="domain" description="Trypanosome variant surface glycoprotein C-terminal" evidence="11">
    <location>
        <begin position="388"/>
        <end position="468"/>
    </location>
</feature>
<dbReference type="InterPro" id="IPR025932">
    <property type="entry name" value="Trypano_VSG_B_N_dom"/>
</dbReference>
<protein>
    <submittedName>
        <fullName evidence="13">Trypanosomal VSG domain/Trypanosome variant surface glycoprotein C-terminal domain containing protein, putative</fullName>
    </submittedName>
</protein>
<evidence type="ECO:0000259" key="11">
    <source>
        <dbReference type="Pfam" id="PF10659"/>
    </source>
</evidence>
<keyword evidence="6" id="KW-0472">Membrane</keyword>
<dbReference type="VEuPathDB" id="TriTrypDB:TEOVI_000016400"/>
<name>A0A1G4I0Y7_TRYEQ</name>
<dbReference type="GeneID" id="92374104"/>
<evidence type="ECO:0000256" key="5">
    <source>
        <dbReference type="ARBA" id="ARBA00022729"/>
    </source>
</evidence>
<dbReference type="Pfam" id="PF13206">
    <property type="entry name" value="VSG_B"/>
    <property type="match status" value="1"/>
</dbReference>
<evidence type="ECO:0000256" key="4">
    <source>
        <dbReference type="ARBA" id="ARBA00022622"/>
    </source>
</evidence>
<dbReference type="EMBL" id="CZPT02000277">
    <property type="protein sequence ID" value="SCU65334.1"/>
    <property type="molecule type" value="Genomic_DNA"/>
</dbReference>
<feature type="compositionally biased region" description="Basic and acidic residues" evidence="9">
    <location>
        <begin position="435"/>
        <end position="456"/>
    </location>
</feature>
<keyword evidence="3" id="KW-1003">Cell membrane</keyword>
<dbReference type="Pfam" id="PF10659">
    <property type="entry name" value="Trypan_glycop_C"/>
    <property type="match status" value="1"/>
</dbReference>
<organism evidence="13 14">
    <name type="scientific">Trypanosoma equiperdum</name>
    <dbReference type="NCBI Taxonomy" id="5694"/>
    <lineage>
        <taxon>Eukaryota</taxon>
        <taxon>Discoba</taxon>
        <taxon>Euglenozoa</taxon>
        <taxon>Kinetoplastea</taxon>
        <taxon>Metakinetoplastina</taxon>
        <taxon>Trypanosomatida</taxon>
        <taxon>Trypanosomatidae</taxon>
        <taxon>Trypanosoma</taxon>
    </lineage>
</organism>
<comment type="subcellular location">
    <subcellularLocation>
        <location evidence="2">Cell membrane</location>
        <topology evidence="2">Lipid-anchor</topology>
        <topology evidence="2">GPI-anchor</topology>
    </subcellularLocation>
</comment>
<keyword evidence="14" id="KW-1185">Reference proteome</keyword>
<evidence type="ECO:0000313" key="14">
    <source>
        <dbReference type="Proteomes" id="UP000195570"/>
    </source>
</evidence>
<proteinExistence type="predicted"/>